<dbReference type="AlphaFoldDB" id="A0AB34IP71"/>
<comment type="caution">
    <text evidence="2">The sequence shown here is derived from an EMBL/GenBank/DDBJ whole genome shotgun (WGS) entry which is preliminary data.</text>
</comment>
<evidence type="ECO:0000256" key="1">
    <source>
        <dbReference type="SAM" id="MobiDB-lite"/>
    </source>
</evidence>
<reference evidence="2 3" key="1">
    <citation type="journal article" date="2024" name="Science">
        <title>Giant polyketide synthase enzymes in the biosynthesis of giant marine polyether toxins.</title>
        <authorList>
            <person name="Fallon T.R."/>
            <person name="Shende V.V."/>
            <person name="Wierzbicki I.H."/>
            <person name="Pendleton A.L."/>
            <person name="Watervoot N.F."/>
            <person name="Auber R.P."/>
            <person name="Gonzalez D.J."/>
            <person name="Wisecaver J.H."/>
            <person name="Moore B.S."/>
        </authorList>
    </citation>
    <scope>NUCLEOTIDE SEQUENCE [LARGE SCALE GENOMIC DNA]</scope>
    <source>
        <strain evidence="2 3">12B1</strain>
    </source>
</reference>
<proteinExistence type="predicted"/>
<accession>A0AB34IP71</accession>
<feature type="compositionally biased region" description="Acidic residues" evidence="1">
    <location>
        <begin position="640"/>
        <end position="657"/>
    </location>
</feature>
<name>A0AB34IP71_PRYPA</name>
<organism evidence="2 3">
    <name type="scientific">Prymnesium parvum</name>
    <name type="common">Toxic golden alga</name>
    <dbReference type="NCBI Taxonomy" id="97485"/>
    <lineage>
        <taxon>Eukaryota</taxon>
        <taxon>Haptista</taxon>
        <taxon>Haptophyta</taxon>
        <taxon>Prymnesiophyceae</taxon>
        <taxon>Prymnesiales</taxon>
        <taxon>Prymnesiaceae</taxon>
        <taxon>Prymnesium</taxon>
    </lineage>
</organism>
<evidence type="ECO:0000313" key="2">
    <source>
        <dbReference type="EMBL" id="KAL1502928.1"/>
    </source>
</evidence>
<dbReference type="EMBL" id="JBGBPQ010000022">
    <property type="protein sequence ID" value="KAL1502928.1"/>
    <property type="molecule type" value="Genomic_DNA"/>
</dbReference>
<keyword evidence="3" id="KW-1185">Reference proteome</keyword>
<evidence type="ECO:0000313" key="3">
    <source>
        <dbReference type="Proteomes" id="UP001515480"/>
    </source>
</evidence>
<protein>
    <submittedName>
        <fullName evidence="2">Uncharacterized protein</fullName>
    </submittedName>
</protein>
<gene>
    <name evidence="2" type="ORF">AB1Y20_011000</name>
</gene>
<dbReference type="Proteomes" id="UP001515480">
    <property type="component" value="Unassembled WGS sequence"/>
</dbReference>
<sequence length="700" mass="75310">MASTLPPVGCRVTIHGLLQRPELNGRRGRVVSHLPDARRCAVLLDGERQPLSLSAARLCASPPPLSAAMDACTRVALGTLVPGDLVATAGGLEGTLLAIDGRVGVVGRGGETIRSLLRDTELLCPCGERAAAEGRTERVVIGSWPARCELDASGRRVAGRGEVGLSDPIPEGARVVGLELHADGMDQGWGNTADSGLLLAVRRASALASSETLLRLVYDRTRHPSPRHTASLLLPDNSLLAGDRLELFLQCPQYPGWRAHCSSARLLLLTRPPPRAVSSPPPAGWENHAAAAFAALWAALSDGRRLAVQRSHMAVRGLRQQRVLASREQAEAAAETAAALPPRLERLLTLSAQRGEPIDPSAAEKLRRAFQQMAADGGPPPAEPPAAAVAWRASRARRCGAMADSIFAALEAEGAERQLLALLVAQLAEAASHCTYRWERELAMMQDLITGSCSSISEHVEDAILHALLQHRRRLAEAELHAAKRHSDDMHFESHFYASVPFGLPEQEAAERDPNRHTYTQHALSDFSPAAAEARLLAKYTPRHLLGAVRAYLAADDRPADAQLRREKLFDWLAAHVPPGVLPHAPPAARREAWLYEMCHDQQTYELTDAALSYALCRMRVLELREEGEGEAHAVGEGGGEPEGEGEEEGEAEAEGEAEGRAEGREAAAGAAAHRLIRSRLLLYGAPPLLAALMWWALSS</sequence>
<feature type="region of interest" description="Disordered" evidence="1">
    <location>
        <begin position="628"/>
        <end position="666"/>
    </location>
</feature>